<gene>
    <name evidence="2" type="ORF">SAMN06265340_10946</name>
</gene>
<dbReference type="InterPro" id="IPR036249">
    <property type="entry name" value="Thioredoxin-like_sf"/>
</dbReference>
<keyword evidence="3" id="KW-1185">Reference proteome</keyword>
<dbReference type="Proteomes" id="UP000198405">
    <property type="component" value="Unassembled WGS sequence"/>
</dbReference>
<name>A0A238ZK60_9BACT</name>
<dbReference type="AlphaFoldDB" id="A0A238ZK60"/>
<evidence type="ECO:0000313" key="3">
    <source>
        <dbReference type="Proteomes" id="UP000198405"/>
    </source>
</evidence>
<proteinExistence type="predicted"/>
<dbReference type="InterPro" id="IPR000866">
    <property type="entry name" value="AhpC/TSA"/>
</dbReference>
<dbReference type="Pfam" id="PF00578">
    <property type="entry name" value="AhpC-TSA"/>
    <property type="match status" value="1"/>
</dbReference>
<dbReference type="GO" id="GO:0016491">
    <property type="term" value="F:oxidoreductase activity"/>
    <property type="evidence" value="ECO:0007669"/>
    <property type="project" value="InterPro"/>
</dbReference>
<dbReference type="GO" id="GO:0016209">
    <property type="term" value="F:antioxidant activity"/>
    <property type="evidence" value="ECO:0007669"/>
    <property type="project" value="InterPro"/>
</dbReference>
<organism evidence="2 3">
    <name type="scientific">Desulfurobacterium atlanticum</name>
    <dbReference type="NCBI Taxonomy" id="240169"/>
    <lineage>
        <taxon>Bacteria</taxon>
        <taxon>Pseudomonadati</taxon>
        <taxon>Aquificota</taxon>
        <taxon>Aquificia</taxon>
        <taxon>Desulfurobacteriales</taxon>
        <taxon>Desulfurobacteriaceae</taxon>
        <taxon>Desulfurobacterium</taxon>
    </lineage>
</organism>
<reference evidence="3" key="1">
    <citation type="submission" date="2017-06" db="EMBL/GenBank/DDBJ databases">
        <authorList>
            <person name="Varghese N."/>
            <person name="Submissions S."/>
        </authorList>
    </citation>
    <scope>NUCLEOTIDE SEQUENCE [LARGE SCALE GENOMIC DNA]</scope>
    <source>
        <strain evidence="3">DSM 15668</strain>
    </source>
</reference>
<dbReference type="Gene3D" id="3.40.30.10">
    <property type="entry name" value="Glutaredoxin"/>
    <property type="match status" value="1"/>
</dbReference>
<protein>
    <submittedName>
        <fullName evidence="2">AhpC/TSA family protein</fullName>
    </submittedName>
</protein>
<sequence>MALVGQKAPEFELQAYDPVTDSYTSVKLSDYVPNGDGKFLVVCFYPADFTFV</sequence>
<dbReference type="SUPFAM" id="SSF52833">
    <property type="entry name" value="Thioredoxin-like"/>
    <property type="match status" value="1"/>
</dbReference>
<evidence type="ECO:0000313" key="2">
    <source>
        <dbReference type="EMBL" id="SNR83795.1"/>
    </source>
</evidence>
<dbReference type="EMBL" id="FZOB01000009">
    <property type="protein sequence ID" value="SNR83795.1"/>
    <property type="molecule type" value="Genomic_DNA"/>
</dbReference>
<evidence type="ECO:0000259" key="1">
    <source>
        <dbReference type="Pfam" id="PF00578"/>
    </source>
</evidence>
<feature type="domain" description="Alkyl hydroperoxide reductase subunit C/ Thiol specific antioxidant" evidence="1">
    <location>
        <begin position="4"/>
        <end position="52"/>
    </location>
</feature>
<accession>A0A238ZK60</accession>